<dbReference type="Proteomes" id="UP001060215">
    <property type="component" value="Chromosome 1"/>
</dbReference>
<proteinExistence type="predicted"/>
<reference evidence="1 2" key="1">
    <citation type="journal article" date="2022" name="Plant J.">
        <title>Chromosome-level genome of Camellia lanceoleosa provides a valuable resource for understanding genome evolution and self-incompatibility.</title>
        <authorList>
            <person name="Gong W."/>
            <person name="Xiao S."/>
            <person name="Wang L."/>
            <person name="Liao Z."/>
            <person name="Chang Y."/>
            <person name="Mo W."/>
            <person name="Hu G."/>
            <person name="Li W."/>
            <person name="Zhao G."/>
            <person name="Zhu H."/>
            <person name="Hu X."/>
            <person name="Ji K."/>
            <person name="Xiang X."/>
            <person name="Song Q."/>
            <person name="Yuan D."/>
            <person name="Jin S."/>
            <person name="Zhang L."/>
        </authorList>
    </citation>
    <scope>NUCLEOTIDE SEQUENCE [LARGE SCALE GENOMIC DNA]</scope>
    <source>
        <strain evidence="1">SQ_2022a</strain>
    </source>
</reference>
<evidence type="ECO:0000313" key="1">
    <source>
        <dbReference type="EMBL" id="KAI8032813.1"/>
    </source>
</evidence>
<organism evidence="1 2">
    <name type="scientific">Camellia lanceoleosa</name>
    <dbReference type="NCBI Taxonomy" id="1840588"/>
    <lineage>
        <taxon>Eukaryota</taxon>
        <taxon>Viridiplantae</taxon>
        <taxon>Streptophyta</taxon>
        <taxon>Embryophyta</taxon>
        <taxon>Tracheophyta</taxon>
        <taxon>Spermatophyta</taxon>
        <taxon>Magnoliopsida</taxon>
        <taxon>eudicotyledons</taxon>
        <taxon>Gunneridae</taxon>
        <taxon>Pentapetalae</taxon>
        <taxon>asterids</taxon>
        <taxon>Ericales</taxon>
        <taxon>Theaceae</taxon>
        <taxon>Camellia</taxon>
    </lineage>
</organism>
<keyword evidence="2" id="KW-1185">Reference proteome</keyword>
<protein>
    <submittedName>
        <fullName evidence="1">Uncharacterized protein</fullName>
    </submittedName>
</protein>
<name>A0ACC0J5Q7_9ERIC</name>
<dbReference type="EMBL" id="CM045758">
    <property type="protein sequence ID" value="KAI8032813.1"/>
    <property type="molecule type" value="Genomic_DNA"/>
</dbReference>
<evidence type="ECO:0000313" key="2">
    <source>
        <dbReference type="Proteomes" id="UP001060215"/>
    </source>
</evidence>
<comment type="caution">
    <text evidence="1">The sequence shown here is derived from an EMBL/GenBank/DDBJ whole genome shotgun (WGS) entry which is preliminary data.</text>
</comment>
<gene>
    <name evidence="1" type="ORF">LOK49_LG01G01009</name>
</gene>
<sequence length="191" mass="21874">MWKNSSLFYALRKLMVRITIGSQALDELFSGRIETMAITETFGEVWSPGLSLELHHVTSMFYLQVVLPAIVLLFCCFVENKAEKTFSTNKILNKGVYSNCGGMSVDEDCPRNFCFWFIMDQLATNLCTHKDVENPPMRAMEVDPTRDLENPPNRPLLVEEDKNLEIEPDMPRLETIVPIKLDKKNHCSPQT</sequence>
<accession>A0ACC0J5Q7</accession>